<name>A0A444UR28_ACIRT</name>
<feature type="compositionally biased region" description="Basic and acidic residues" evidence="1">
    <location>
        <begin position="74"/>
        <end position="100"/>
    </location>
</feature>
<gene>
    <name evidence="2" type="ORF">EOD39_22018</name>
</gene>
<feature type="compositionally biased region" description="Acidic residues" evidence="1">
    <location>
        <begin position="343"/>
        <end position="352"/>
    </location>
</feature>
<accession>A0A444UR28</accession>
<feature type="compositionally biased region" description="Basic and acidic residues" evidence="1">
    <location>
        <begin position="31"/>
        <end position="66"/>
    </location>
</feature>
<feature type="region of interest" description="Disordered" evidence="1">
    <location>
        <begin position="393"/>
        <end position="595"/>
    </location>
</feature>
<dbReference type="AlphaFoldDB" id="A0A444UR28"/>
<feature type="compositionally biased region" description="Basic and acidic residues" evidence="1">
    <location>
        <begin position="402"/>
        <end position="415"/>
    </location>
</feature>
<feature type="region of interest" description="Disordered" evidence="1">
    <location>
        <begin position="1"/>
        <end position="130"/>
    </location>
</feature>
<sequence length="609" mass="67307">MGCAREQDRAGRLGEGTGEELGSCTGDSEGTGDRDRGSDLKEISRKEGSGFEGRDRTSEDQAKDSKAVILNVIDQEKVTRGEDLNAIDQEKETRDTRGEDLSAINQAKDTRGEDLNAIDQEKDPRGEDLNTVDRVGDWKAAEERAIDPNADLIVPDPSGIDQAKDSGAEALTAIDWKKDTTGRVINTADGNPKAIDQAKDSKAEVINTADQEKYLQADGLNNKTVQVSRAEELGVINSADRKRGSRTGGNAINTDPVTAAADQDADSGLDSAIDWGSDQTATGLGDVEPQKGQIDAIDQDKDAVDDNVDQEIDPVESPERSAQGSAGKEIIDPSRGGVREIDQVIDTDDQEGDSAGKAKEIDLPAPELDDPIGKGAKATADLEKELTAAHQKVIDPGIDAIDQERYPSKAGRDAADQGAISKDPGGIDRDQVQIDPQQPAIDRSDVPMTEKQTAIGLNRDFKARQRNQFKKPTDKESSIPKILVEDLSSPPLESEKEKKKRLKAERKREKEEAKRRERERKERERRERERQREVERELRERRKERERAREREERKEGGRNRKPPQTRGKTFHVTPAQRDAELVPPSESSKTDLDLETKRHSAPFYDTYF</sequence>
<proteinExistence type="predicted"/>
<feature type="compositionally biased region" description="Acidic residues" evidence="1">
    <location>
        <begin position="305"/>
        <end position="316"/>
    </location>
</feature>
<reference evidence="2 3" key="1">
    <citation type="submission" date="2019-01" db="EMBL/GenBank/DDBJ databases">
        <title>Draft Genome and Complete Hox-Cluster Characterization of the Sterlet Sturgeon (Acipenser ruthenus).</title>
        <authorList>
            <person name="Wei Q."/>
        </authorList>
    </citation>
    <scope>NUCLEOTIDE SEQUENCE [LARGE SCALE GENOMIC DNA]</scope>
    <source>
        <strain evidence="2">WHYD16114868_AA</strain>
        <tissue evidence="2">Blood</tissue>
    </source>
</reference>
<comment type="caution">
    <text evidence="2">The sequence shown here is derived from an EMBL/GenBank/DDBJ whole genome shotgun (WGS) entry which is preliminary data.</text>
</comment>
<feature type="compositionally biased region" description="Basic and acidic residues" evidence="1">
    <location>
        <begin position="1"/>
        <end position="12"/>
    </location>
</feature>
<organism evidence="2 3">
    <name type="scientific">Acipenser ruthenus</name>
    <name type="common">Sterlet sturgeon</name>
    <dbReference type="NCBI Taxonomy" id="7906"/>
    <lineage>
        <taxon>Eukaryota</taxon>
        <taxon>Metazoa</taxon>
        <taxon>Chordata</taxon>
        <taxon>Craniata</taxon>
        <taxon>Vertebrata</taxon>
        <taxon>Euteleostomi</taxon>
        <taxon>Actinopterygii</taxon>
        <taxon>Chondrostei</taxon>
        <taxon>Acipenseriformes</taxon>
        <taxon>Acipenseridae</taxon>
        <taxon>Acipenser</taxon>
    </lineage>
</organism>
<feature type="compositionally biased region" description="Basic and acidic residues" evidence="1">
    <location>
        <begin position="108"/>
        <end position="128"/>
    </location>
</feature>
<evidence type="ECO:0000313" key="2">
    <source>
        <dbReference type="EMBL" id="RXM90618.1"/>
    </source>
</evidence>
<evidence type="ECO:0000313" key="3">
    <source>
        <dbReference type="Proteomes" id="UP000289886"/>
    </source>
</evidence>
<feature type="compositionally biased region" description="Basic and acidic residues" evidence="1">
    <location>
        <begin position="329"/>
        <end position="342"/>
    </location>
</feature>
<protein>
    <submittedName>
        <fullName evidence="2">Uncharacterized protein</fullName>
    </submittedName>
</protein>
<keyword evidence="3" id="KW-1185">Reference proteome</keyword>
<evidence type="ECO:0000256" key="1">
    <source>
        <dbReference type="SAM" id="MobiDB-lite"/>
    </source>
</evidence>
<feature type="region of interest" description="Disordered" evidence="1">
    <location>
        <begin position="238"/>
        <end position="379"/>
    </location>
</feature>
<feature type="compositionally biased region" description="Basic and acidic residues" evidence="1">
    <location>
        <begin position="506"/>
        <end position="559"/>
    </location>
</feature>
<dbReference type="EMBL" id="SCEB01017196">
    <property type="protein sequence ID" value="RXM90618.1"/>
    <property type="molecule type" value="Genomic_DNA"/>
</dbReference>
<dbReference type="Proteomes" id="UP000289886">
    <property type="component" value="Unassembled WGS sequence"/>
</dbReference>